<evidence type="ECO:0000313" key="1">
    <source>
        <dbReference type="EMBL" id="CAA9263289.1"/>
    </source>
</evidence>
<organism evidence="1">
    <name type="scientific">uncultured Craurococcus sp</name>
    <dbReference type="NCBI Taxonomy" id="1135998"/>
    <lineage>
        <taxon>Bacteria</taxon>
        <taxon>Pseudomonadati</taxon>
        <taxon>Pseudomonadota</taxon>
        <taxon>Alphaproteobacteria</taxon>
        <taxon>Acetobacterales</taxon>
        <taxon>Acetobacteraceae</taxon>
        <taxon>Craurococcus</taxon>
        <taxon>environmental samples</taxon>
    </lineage>
</organism>
<sequence>MHCFHRCPAQGATGSCLSIRERIAGPQAPPPDVDVTACAAAPTHARVPLTPSAPPCPS</sequence>
<name>A0A6J4IW79_9PROT</name>
<gene>
    <name evidence="1" type="ORF">AVDCRST_MAG27-2649</name>
</gene>
<reference evidence="1" key="1">
    <citation type="submission" date="2020-02" db="EMBL/GenBank/DDBJ databases">
        <authorList>
            <person name="Meier V. D."/>
        </authorList>
    </citation>
    <scope>NUCLEOTIDE SEQUENCE</scope>
    <source>
        <strain evidence="1">AVDCRST_MAG27</strain>
    </source>
</reference>
<dbReference type="AlphaFoldDB" id="A0A6J4IW79"/>
<dbReference type="EMBL" id="CADCTD010000124">
    <property type="protein sequence ID" value="CAA9263289.1"/>
    <property type="molecule type" value="Genomic_DNA"/>
</dbReference>
<proteinExistence type="predicted"/>
<protein>
    <submittedName>
        <fullName evidence="1">Uncharacterized protein</fullName>
    </submittedName>
</protein>
<accession>A0A6J4IW79</accession>